<dbReference type="EMBL" id="BMZE01000001">
    <property type="protein sequence ID" value="GHA15268.1"/>
    <property type="molecule type" value="Genomic_DNA"/>
</dbReference>
<dbReference type="InterPro" id="IPR010781">
    <property type="entry name" value="DUF1376"/>
</dbReference>
<gene>
    <name evidence="2" type="ORF">GCM10007989_07540</name>
</gene>
<dbReference type="AlphaFoldDB" id="A0A918VQM9"/>
<name>A0A918VQM9_9HYPH</name>
<evidence type="ECO:0000313" key="2">
    <source>
        <dbReference type="EMBL" id="GHA15268.1"/>
    </source>
</evidence>
<organism evidence="2 3">
    <name type="scientific">Devosia pacifica</name>
    <dbReference type="NCBI Taxonomy" id="1335967"/>
    <lineage>
        <taxon>Bacteria</taxon>
        <taxon>Pseudomonadati</taxon>
        <taxon>Pseudomonadota</taxon>
        <taxon>Alphaproteobacteria</taxon>
        <taxon>Hyphomicrobiales</taxon>
        <taxon>Devosiaceae</taxon>
        <taxon>Devosia</taxon>
    </lineage>
</organism>
<dbReference type="RefSeq" id="WP_189423566.1">
    <property type="nucleotide sequence ID" value="NZ_BMZE01000001.1"/>
</dbReference>
<accession>A0A918VQM9</accession>
<proteinExistence type="predicted"/>
<comment type="caution">
    <text evidence="2">The sequence shown here is derived from an EMBL/GenBank/DDBJ whole genome shotgun (WGS) entry which is preliminary data.</text>
</comment>
<evidence type="ECO:0000313" key="3">
    <source>
        <dbReference type="Proteomes" id="UP000646579"/>
    </source>
</evidence>
<dbReference type="Proteomes" id="UP000646579">
    <property type="component" value="Unassembled WGS sequence"/>
</dbReference>
<reference evidence="2" key="1">
    <citation type="journal article" date="2014" name="Int. J. Syst. Evol. Microbiol.">
        <title>Complete genome sequence of Corynebacterium casei LMG S-19264T (=DSM 44701T), isolated from a smear-ripened cheese.</title>
        <authorList>
            <consortium name="US DOE Joint Genome Institute (JGI-PGF)"/>
            <person name="Walter F."/>
            <person name="Albersmeier A."/>
            <person name="Kalinowski J."/>
            <person name="Ruckert C."/>
        </authorList>
    </citation>
    <scope>NUCLEOTIDE SEQUENCE</scope>
    <source>
        <strain evidence="2">KCTC 32437</strain>
    </source>
</reference>
<dbReference type="Pfam" id="PF07120">
    <property type="entry name" value="DUF1376"/>
    <property type="match status" value="1"/>
</dbReference>
<protein>
    <recommendedName>
        <fullName evidence="4">DUF1376 domain-containing protein</fullName>
    </recommendedName>
</protein>
<keyword evidence="3" id="KW-1185">Reference proteome</keyword>
<reference evidence="2" key="2">
    <citation type="submission" date="2020-09" db="EMBL/GenBank/DDBJ databases">
        <authorList>
            <person name="Sun Q."/>
            <person name="Kim S."/>
        </authorList>
    </citation>
    <scope>NUCLEOTIDE SEQUENCE</scope>
    <source>
        <strain evidence="2">KCTC 32437</strain>
    </source>
</reference>
<feature type="compositionally biased region" description="Basic and acidic residues" evidence="1">
    <location>
        <begin position="109"/>
        <end position="123"/>
    </location>
</feature>
<evidence type="ECO:0008006" key="4">
    <source>
        <dbReference type="Google" id="ProtNLM"/>
    </source>
</evidence>
<evidence type="ECO:0000256" key="1">
    <source>
        <dbReference type="SAM" id="MobiDB-lite"/>
    </source>
</evidence>
<feature type="region of interest" description="Disordered" evidence="1">
    <location>
        <begin position="97"/>
        <end position="131"/>
    </location>
</feature>
<sequence>MNGLPYYKAYPRDFIEGTIGMPFEVKCAYRVVLDLIYMQGGNLPDDARYISGLLGCSVRKWNSIREALVSSGKLEVSGEFLTNYRAVSELETLAKVQDKQAENARGPRKIKDLEKPPQNHTEPEPEPIAATQHRAAGAIDYRKLTDQLLEAAGISDFREERNPKLLHVGPIVGLIQAGYSLRDDILPYIRAKAAAGFRPRSWGYYVEGIKDDAKHRLGIASEAKPDPKAALASWPDSKWQTVLEFARERREWSSQTYGPPPFADGCLVPKHLLSDADRQFGARRAA</sequence>